<dbReference type="PANTHER" id="PTHR43646:SF2">
    <property type="entry name" value="GLYCOSYLTRANSFERASE 2-LIKE DOMAIN-CONTAINING PROTEIN"/>
    <property type="match status" value="1"/>
</dbReference>
<dbReference type="SUPFAM" id="SSF53448">
    <property type="entry name" value="Nucleotide-diphospho-sugar transferases"/>
    <property type="match status" value="1"/>
</dbReference>
<evidence type="ECO:0000256" key="5">
    <source>
        <dbReference type="ARBA" id="ARBA00023136"/>
    </source>
</evidence>
<evidence type="ECO:0000256" key="3">
    <source>
        <dbReference type="ARBA" id="ARBA00022676"/>
    </source>
</evidence>
<comment type="caution">
    <text evidence="6">The sequence shown here is derived from an EMBL/GenBank/DDBJ whole genome shotgun (WGS) entry which is preliminary data.</text>
</comment>
<accession>A0ABX1V7R3</accession>
<keyword evidence="5" id="KW-0472">Membrane</keyword>
<comment type="subcellular location">
    <subcellularLocation>
        <location evidence="1">Cell membrane</location>
    </subcellularLocation>
</comment>
<keyword evidence="4" id="KW-0808">Transferase</keyword>
<evidence type="ECO:0000313" key="6">
    <source>
        <dbReference type="EMBL" id="NNJ24086.1"/>
    </source>
</evidence>
<proteinExistence type="predicted"/>
<gene>
    <name evidence="6" type="ORF">LzC2_01350</name>
</gene>
<keyword evidence="3" id="KW-0328">Glycosyltransferase</keyword>
<evidence type="ECO:0000256" key="4">
    <source>
        <dbReference type="ARBA" id="ARBA00022679"/>
    </source>
</evidence>
<evidence type="ECO:0000313" key="7">
    <source>
        <dbReference type="Proteomes" id="UP000609651"/>
    </source>
</evidence>
<dbReference type="InterPro" id="IPR029044">
    <property type="entry name" value="Nucleotide-diphossugar_trans"/>
</dbReference>
<evidence type="ECO:0000256" key="1">
    <source>
        <dbReference type="ARBA" id="ARBA00004236"/>
    </source>
</evidence>
<evidence type="ECO:0008006" key="8">
    <source>
        <dbReference type="Google" id="ProtNLM"/>
    </source>
</evidence>
<evidence type="ECO:0000256" key="2">
    <source>
        <dbReference type="ARBA" id="ARBA00022475"/>
    </source>
</evidence>
<protein>
    <recommendedName>
        <fullName evidence="8">Glycosyltransferase</fullName>
    </recommendedName>
</protein>
<organism evidence="6 7">
    <name type="scientific">Alienimonas chondri</name>
    <dbReference type="NCBI Taxonomy" id="2681879"/>
    <lineage>
        <taxon>Bacteria</taxon>
        <taxon>Pseudomonadati</taxon>
        <taxon>Planctomycetota</taxon>
        <taxon>Planctomycetia</taxon>
        <taxon>Planctomycetales</taxon>
        <taxon>Planctomycetaceae</taxon>
        <taxon>Alienimonas</taxon>
    </lineage>
</organism>
<dbReference type="Gene3D" id="3.90.550.10">
    <property type="entry name" value="Spore Coat Polysaccharide Biosynthesis Protein SpsA, Chain A"/>
    <property type="match status" value="1"/>
</dbReference>
<name>A0ABX1V7R3_9PLAN</name>
<keyword evidence="7" id="KW-1185">Reference proteome</keyword>
<dbReference type="Proteomes" id="UP000609651">
    <property type="component" value="Unassembled WGS sequence"/>
</dbReference>
<dbReference type="PANTHER" id="PTHR43646">
    <property type="entry name" value="GLYCOSYLTRANSFERASE"/>
    <property type="match status" value="1"/>
</dbReference>
<reference evidence="6 7" key="1">
    <citation type="journal article" date="2020" name="Syst. Appl. Microbiol.">
        <title>Alienimonas chondri sp. nov., a novel planctomycete isolated from the biofilm of the red alga Chondrus crispus.</title>
        <authorList>
            <person name="Vitorino I."/>
            <person name="Albuquerque L."/>
            <person name="Wiegand S."/>
            <person name="Kallscheuer N."/>
            <person name="da Costa M.S."/>
            <person name="Lobo-da-Cunha A."/>
            <person name="Jogler C."/>
            <person name="Lage O.M."/>
        </authorList>
    </citation>
    <scope>NUCLEOTIDE SEQUENCE [LARGE SCALE GENOMIC DNA]</scope>
    <source>
        <strain evidence="6 7">LzC2</strain>
    </source>
</reference>
<keyword evidence="2" id="KW-1003">Cell membrane</keyword>
<sequence length="246" mass="26780">MALPMPPSALRRPQLVDAASAAWATDVSVCIPVGPGEGAWRALLDDLGPFGNAGGKAILCGPGDSPSGLAEWAEWIPADRPNRASQMNAVARTADGAMLWFLHADSRLDAGAIRSAVERGQRLGRAVGYLKLDFAADGPPLTRLNGWAANLRSRMLGMPFGDQGFFLSRELWEELGGFDEAAPYGEGHLFAWKARRAGAFLIELPATVTTSARKYQRRGWIRTTATHVWLTARQAAPQWWAWMRGR</sequence>
<dbReference type="EMBL" id="WTPX01000002">
    <property type="protein sequence ID" value="NNJ24086.1"/>
    <property type="molecule type" value="Genomic_DNA"/>
</dbReference>